<dbReference type="SMART" id="SM00028">
    <property type="entry name" value="TPR"/>
    <property type="match status" value="7"/>
</dbReference>
<dbReference type="Pfam" id="PF13181">
    <property type="entry name" value="TPR_8"/>
    <property type="match status" value="1"/>
</dbReference>
<dbReference type="Pfam" id="PF07719">
    <property type="entry name" value="TPR_2"/>
    <property type="match status" value="1"/>
</dbReference>
<dbReference type="SUPFAM" id="SSF81901">
    <property type="entry name" value="HCP-like"/>
    <property type="match status" value="1"/>
</dbReference>
<dbReference type="EMBL" id="DRTX01000152">
    <property type="protein sequence ID" value="HHF53301.1"/>
    <property type="molecule type" value="Genomic_DNA"/>
</dbReference>
<protein>
    <submittedName>
        <fullName evidence="4">Tetratricopeptide repeat protein</fullName>
    </submittedName>
</protein>
<keyword evidence="1" id="KW-0677">Repeat</keyword>
<name>A0A7V5HQ83_UNCW3</name>
<comment type="caution">
    <text evidence="4">The sequence shown here is derived from an EMBL/GenBank/DDBJ whole genome shotgun (WGS) entry which is preliminary data.</text>
</comment>
<evidence type="ECO:0000256" key="3">
    <source>
        <dbReference type="PROSITE-ProRule" id="PRU00339"/>
    </source>
</evidence>
<feature type="repeat" description="TPR" evidence="3">
    <location>
        <begin position="481"/>
        <end position="514"/>
    </location>
</feature>
<dbReference type="InterPro" id="IPR011990">
    <property type="entry name" value="TPR-like_helical_dom_sf"/>
</dbReference>
<reference evidence="4" key="1">
    <citation type="journal article" date="2020" name="mSystems">
        <title>Genome- and Community-Level Interaction Insights into Carbon Utilization and Element Cycling Functions of Hydrothermarchaeota in Hydrothermal Sediment.</title>
        <authorList>
            <person name="Zhou Z."/>
            <person name="Liu Y."/>
            <person name="Xu W."/>
            <person name="Pan J."/>
            <person name="Luo Z.H."/>
            <person name="Li M."/>
        </authorList>
    </citation>
    <scope>NUCLEOTIDE SEQUENCE [LARGE SCALE GENOMIC DNA]</scope>
    <source>
        <strain evidence="4">HyVt-96</strain>
    </source>
</reference>
<dbReference type="AlphaFoldDB" id="A0A7V5HQ83"/>
<organism evidence="4">
    <name type="scientific">candidate division WOR-3 bacterium</name>
    <dbReference type="NCBI Taxonomy" id="2052148"/>
    <lineage>
        <taxon>Bacteria</taxon>
        <taxon>Bacteria division WOR-3</taxon>
    </lineage>
</organism>
<dbReference type="InterPro" id="IPR051012">
    <property type="entry name" value="CellSynth/LPSAsmb/PSIAsmb"/>
</dbReference>
<dbReference type="PANTHER" id="PTHR45586:SF1">
    <property type="entry name" value="LIPOPOLYSACCHARIDE ASSEMBLY PROTEIN B"/>
    <property type="match status" value="1"/>
</dbReference>
<dbReference type="Pfam" id="PF14559">
    <property type="entry name" value="TPR_19"/>
    <property type="match status" value="1"/>
</dbReference>
<dbReference type="InterPro" id="IPR019734">
    <property type="entry name" value="TPR_rpt"/>
</dbReference>
<evidence type="ECO:0000256" key="2">
    <source>
        <dbReference type="ARBA" id="ARBA00022803"/>
    </source>
</evidence>
<proteinExistence type="predicted"/>
<sequence length="546" mass="63462">MLKFLILAIALQSELSLYYYESKGDYKNALKEAHRLYVESKDPYFLEKSVIYSNKLKNEFLTRKYCDLYLKKFGFKGTVVTIYVDVLLKDGKKKRAKRILDALSQKSESQAFSNILGRLYLKCGYPEIAKKFLLMASETYPDSEEIKFLLAVALEKDGDLDGALQILENLGEDEKILMKKADILIRVGEKDEALKIYEELLSDGKSNYTLYLNLSRLYLDKNDIESAIKILSILKKVYPYDYKIQSLYAYALYRQNRHTEALDEYLRLSALFKNSAEAHYYIARILNTMGAKKDALQEINRAIEISDTYEYRLYKVYLLIENNKLDDASLELLRLKSQGSNDPYYNYLCAYIFQSTGKKDLAYRYFKSSLTLDSTNVKRYLDFVEFLVQNGKHDEANTVLLRGVKFLKVEDRENIFRAALLGQEIKNYELAESLYTVLLSLDSSNPVYYNNLGFLLVETGKDLERAKELIKKALEMDPQNPLFLDSMGWLYFKKGDYDRAALYIEKAVELNGGKDKEILKHAVEVEKRLNNLDKLKKYEKMLESGR</sequence>
<dbReference type="Pfam" id="PF13432">
    <property type="entry name" value="TPR_16"/>
    <property type="match status" value="1"/>
</dbReference>
<dbReference type="SUPFAM" id="SSF48452">
    <property type="entry name" value="TPR-like"/>
    <property type="match status" value="2"/>
</dbReference>
<evidence type="ECO:0000313" key="4">
    <source>
        <dbReference type="EMBL" id="HHF53301.1"/>
    </source>
</evidence>
<dbReference type="InterPro" id="IPR013105">
    <property type="entry name" value="TPR_2"/>
</dbReference>
<accession>A0A7V5HQ83</accession>
<gene>
    <name evidence="4" type="ORF">ENL43_02930</name>
</gene>
<dbReference type="PROSITE" id="PS50005">
    <property type="entry name" value="TPR"/>
    <property type="match status" value="1"/>
</dbReference>
<dbReference type="Proteomes" id="UP000886050">
    <property type="component" value="Unassembled WGS sequence"/>
</dbReference>
<dbReference type="Gene3D" id="1.25.40.10">
    <property type="entry name" value="Tetratricopeptide repeat domain"/>
    <property type="match status" value="4"/>
</dbReference>
<dbReference type="PANTHER" id="PTHR45586">
    <property type="entry name" value="TPR REPEAT-CONTAINING PROTEIN PA4667"/>
    <property type="match status" value="1"/>
</dbReference>
<evidence type="ECO:0000256" key="1">
    <source>
        <dbReference type="ARBA" id="ARBA00022737"/>
    </source>
</evidence>
<keyword evidence="2 3" id="KW-0802">TPR repeat</keyword>